<accession>A0AAW8P7J2</accession>
<dbReference type="RefSeq" id="WP_310808445.1">
    <property type="nucleotide sequence ID" value="NZ_JAVLSH010000013.1"/>
</dbReference>
<evidence type="ECO:0000313" key="2">
    <source>
        <dbReference type="Proteomes" id="UP001269402"/>
    </source>
</evidence>
<comment type="caution">
    <text evidence="1">The sequence shown here is derived from an EMBL/GenBank/DDBJ whole genome shotgun (WGS) entry which is preliminary data.</text>
</comment>
<proteinExistence type="predicted"/>
<gene>
    <name evidence="1" type="ORF">RJJ37_25600</name>
</gene>
<organism evidence="1 2">
    <name type="scientific">Rhizobium redzepovicii</name>
    <dbReference type="NCBI Taxonomy" id="2867518"/>
    <lineage>
        <taxon>Bacteria</taxon>
        <taxon>Pseudomonadati</taxon>
        <taxon>Pseudomonadota</taxon>
        <taxon>Alphaproteobacteria</taxon>
        <taxon>Hyphomicrobiales</taxon>
        <taxon>Rhizobiaceae</taxon>
        <taxon>Rhizobium/Agrobacterium group</taxon>
        <taxon>Rhizobium</taxon>
    </lineage>
</organism>
<dbReference type="AlphaFoldDB" id="A0AAW8P7J2"/>
<keyword evidence="2" id="KW-1185">Reference proteome</keyword>
<sequence length="210" mass="23399">MAKNKKNDIPALLETWTLSPAATLGSSVRAKGILLEIRARLPSSMRKSLDISGRFLTLAMPENARSEFRHASAIIAKSLEGIESLPVIPREIEDILTISTTERRGWLEDGRLPSGGTRTVKLRGRARQITFHVFEPQMVEDLLDRGAVEEWREEDAAAAMENRRNAAYKAKLTRSLKEDSKATAASQDVTDEASAKLRGWKEFGRDGLLR</sequence>
<dbReference type="EMBL" id="JAVLSH010000013">
    <property type="protein sequence ID" value="MDR9762956.1"/>
    <property type="molecule type" value="Genomic_DNA"/>
</dbReference>
<dbReference type="Proteomes" id="UP001269402">
    <property type="component" value="Unassembled WGS sequence"/>
</dbReference>
<protein>
    <submittedName>
        <fullName evidence="1">Uncharacterized protein</fullName>
    </submittedName>
</protein>
<evidence type="ECO:0000313" key="1">
    <source>
        <dbReference type="EMBL" id="MDR9762956.1"/>
    </source>
</evidence>
<reference evidence="2" key="1">
    <citation type="submission" date="2023-07" db="EMBL/GenBank/DDBJ databases">
        <title>Genomic characterization of faba bean (Vicia faba) microsymbionts in Mexican soils.</title>
        <authorList>
            <person name="Rivera Orduna F.N."/>
            <person name="Guevara-Luna J."/>
            <person name="Yan J."/>
            <person name="Arroyo-Herrera I."/>
            <person name="Li Y."/>
            <person name="Vasquez-Murrieta M.S."/>
            <person name="Wang E.T."/>
        </authorList>
    </citation>
    <scope>NUCLEOTIDE SEQUENCE [LARGE SCALE GENOMIC DNA]</scope>
    <source>
        <strain evidence="2">CH6</strain>
    </source>
</reference>
<name>A0AAW8P7J2_9HYPH</name>